<evidence type="ECO:0000313" key="1">
    <source>
        <dbReference type="EMBL" id="TDQ39211.1"/>
    </source>
</evidence>
<organism evidence="1 2">
    <name type="scientific">Aureibacillus halotolerans</name>
    <dbReference type="NCBI Taxonomy" id="1508390"/>
    <lineage>
        <taxon>Bacteria</taxon>
        <taxon>Bacillati</taxon>
        <taxon>Bacillota</taxon>
        <taxon>Bacilli</taxon>
        <taxon>Bacillales</taxon>
        <taxon>Bacillaceae</taxon>
        <taxon>Aureibacillus</taxon>
    </lineage>
</organism>
<name>A0A4R6TZY0_9BACI</name>
<dbReference type="Proteomes" id="UP000295632">
    <property type="component" value="Unassembled WGS sequence"/>
</dbReference>
<gene>
    <name evidence="1" type="ORF">EV213_108163</name>
</gene>
<dbReference type="OrthoDB" id="9553766at2"/>
<dbReference type="EMBL" id="SNYJ01000008">
    <property type="protein sequence ID" value="TDQ39211.1"/>
    <property type="molecule type" value="Genomic_DNA"/>
</dbReference>
<comment type="caution">
    <text evidence="1">The sequence shown here is derived from an EMBL/GenBank/DDBJ whole genome shotgun (WGS) entry which is preliminary data.</text>
</comment>
<sequence>MTQKKYYGIWNSHKKKWQFNIIASTRFDAKGLLHSRIGFAGHDSRYEARELPTDHPVYTENESVLTQEKPKMYFGIWNAWKKEWQFNIVANSKTAAKRMLHKKIGHDAKKWRFEPRKLPKDHPVYKRESAVNE</sequence>
<dbReference type="AlphaFoldDB" id="A0A4R6TZY0"/>
<dbReference type="RefSeq" id="WP_133580640.1">
    <property type="nucleotide sequence ID" value="NZ_SNYJ01000008.1"/>
</dbReference>
<reference evidence="1 2" key="1">
    <citation type="submission" date="2019-03" db="EMBL/GenBank/DDBJ databases">
        <title>Genomic Encyclopedia of Type Strains, Phase IV (KMG-IV): sequencing the most valuable type-strain genomes for metagenomic binning, comparative biology and taxonomic classification.</title>
        <authorList>
            <person name="Goeker M."/>
        </authorList>
    </citation>
    <scope>NUCLEOTIDE SEQUENCE [LARGE SCALE GENOMIC DNA]</scope>
    <source>
        <strain evidence="1 2">DSM 28697</strain>
    </source>
</reference>
<evidence type="ECO:0000313" key="2">
    <source>
        <dbReference type="Proteomes" id="UP000295632"/>
    </source>
</evidence>
<keyword evidence="2" id="KW-1185">Reference proteome</keyword>
<accession>A0A4R6TZY0</accession>
<protein>
    <submittedName>
        <fullName evidence="1">Uncharacterized protein</fullName>
    </submittedName>
</protein>
<proteinExistence type="predicted"/>